<protein>
    <submittedName>
        <fullName evidence="2">LLM class flavin-dependent oxidoreductase</fullName>
    </submittedName>
</protein>
<dbReference type="Gene3D" id="3.20.20.30">
    <property type="entry name" value="Luciferase-like domain"/>
    <property type="match status" value="1"/>
</dbReference>
<feature type="non-terminal residue" evidence="2">
    <location>
        <position position="1"/>
    </location>
</feature>
<accession>A0A938B7B4</accession>
<name>A0A938B7B4_UNCTE</name>
<dbReference type="InterPro" id="IPR036661">
    <property type="entry name" value="Luciferase-like_sf"/>
</dbReference>
<proteinExistence type="predicted"/>
<dbReference type="Proteomes" id="UP000712673">
    <property type="component" value="Unassembled WGS sequence"/>
</dbReference>
<dbReference type="PANTHER" id="PTHR30137">
    <property type="entry name" value="LUCIFERASE-LIKE MONOOXYGENASE"/>
    <property type="match status" value="1"/>
</dbReference>
<dbReference type="InterPro" id="IPR050766">
    <property type="entry name" value="Bact_Lucif_Oxidored"/>
</dbReference>
<dbReference type="EMBL" id="VGLS01001267">
    <property type="protein sequence ID" value="MBM3227235.1"/>
    <property type="molecule type" value="Genomic_DNA"/>
</dbReference>
<organism evidence="2 3">
    <name type="scientific">Tectimicrobiota bacterium</name>
    <dbReference type="NCBI Taxonomy" id="2528274"/>
    <lineage>
        <taxon>Bacteria</taxon>
        <taxon>Pseudomonadati</taxon>
        <taxon>Nitrospinota/Tectimicrobiota group</taxon>
        <taxon>Candidatus Tectimicrobiota</taxon>
    </lineage>
</organism>
<evidence type="ECO:0000313" key="2">
    <source>
        <dbReference type="EMBL" id="MBM3227235.1"/>
    </source>
</evidence>
<feature type="region of interest" description="Disordered" evidence="1">
    <location>
        <begin position="210"/>
        <end position="233"/>
    </location>
</feature>
<comment type="caution">
    <text evidence="2">The sequence shown here is derived from an EMBL/GenBank/DDBJ whole genome shotgun (WGS) entry which is preliminary data.</text>
</comment>
<dbReference type="SUPFAM" id="SSF51679">
    <property type="entry name" value="Bacterial luciferase-like"/>
    <property type="match status" value="1"/>
</dbReference>
<gene>
    <name evidence="2" type="ORF">FJZ47_26000</name>
</gene>
<reference evidence="2" key="1">
    <citation type="submission" date="2019-03" db="EMBL/GenBank/DDBJ databases">
        <title>Lake Tanganyika Metagenome-Assembled Genomes (MAGs).</title>
        <authorList>
            <person name="Tran P."/>
        </authorList>
    </citation>
    <scope>NUCLEOTIDE SEQUENCE</scope>
    <source>
        <strain evidence="2">K_DeepCast_65m_m2_066</strain>
    </source>
</reference>
<evidence type="ECO:0000256" key="1">
    <source>
        <dbReference type="SAM" id="MobiDB-lite"/>
    </source>
</evidence>
<dbReference type="GO" id="GO:0016705">
    <property type="term" value="F:oxidoreductase activity, acting on paired donors, with incorporation or reduction of molecular oxygen"/>
    <property type="evidence" value="ECO:0007669"/>
    <property type="project" value="InterPro"/>
</dbReference>
<evidence type="ECO:0000313" key="3">
    <source>
        <dbReference type="Proteomes" id="UP000712673"/>
    </source>
</evidence>
<dbReference type="GO" id="GO:0005829">
    <property type="term" value="C:cytosol"/>
    <property type="evidence" value="ECO:0007669"/>
    <property type="project" value="TreeGrafter"/>
</dbReference>
<dbReference type="AlphaFoldDB" id="A0A938B7B4"/>
<sequence length="233" mass="25039">RDIRHFPEQVTDVLGYLGAGLDAGHPFASVHAGPGQGTMPEVWLLGSHTESAYLAAMMGLPFSYAHFFGSDVGNGPSIVAGYRRHFRPSASLAEPKVGVGVHVLCAETEAEAKRLASSRNLAKLKTALGQRGGVPPVEAALAYRYRPEELAYIADFSRAYVDGNPPQVKAGLEALAEQYQTPYVSLVTICYGFAERVRSYELVAEACGLKPPTRSDTSSAEPVASHPLEWAHQ</sequence>
<dbReference type="PANTHER" id="PTHR30137:SF6">
    <property type="entry name" value="LUCIFERASE-LIKE MONOOXYGENASE"/>
    <property type="match status" value="1"/>
</dbReference>